<reference evidence="1" key="1">
    <citation type="submission" date="2020-10" db="EMBL/GenBank/DDBJ databases">
        <authorList>
            <person name="Gilroy R."/>
        </authorList>
    </citation>
    <scope>NUCLEOTIDE SEQUENCE</scope>
    <source>
        <strain evidence="1">ChiHcec3-11533</strain>
    </source>
</reference>
<evidence type="ECO:0000313" key="1">
    <source>
        <dbReference type="EMBL" id="HIU34327.1"/>
    </source>
</evidence>
<dbReference type="Proteomes" id="UP000824072">
    <property type="component" value="Unassembled WGS sequence"/>
</dbReference>
<dbReference type="AlphaFoldDB" id="A0A9D1IDY4"/>
<sequence length="402" mass="46080">AMADKTQVLKNYLNKTNGILRMVPDFIPCNSFLPGRRLRLHPDDYSYYGPELGMIEERWFCSTQKYDRRVENQPDDLGLQYVDCDGERVLFKDAVSQLQDKLIGKDLWDEYGRWPMFSKFYDYATTSFFHVHPTEAGCMVPGANMKPEAYYYPPQMNMSAGNANVITYLGLDPSVTKEEFLERVKAFGKHENRIVELARAYRIQLGTGWYTPAGVLHGCGSWCTYEPQWMSESYAVVENYSDNHYPAFDHTEMDNLVPEGKDPIEFVMSLIEWDINVDPQYRKKYFRPPIVESEDENHISKWITYATPYFGAKELTIKPGKSALIRDKAAYGCILLSGHGTFGDLECEAPTVIRVGKMTKDEFFVSDARAKEGVLITNRSGEDMVMLKHFCKNCGMPTATQL</sequence>
<proteinExistence type="predicted"/>
<name>A0A9D1IDY4_9FIRM</name>
<feature type="non-terminal residue" evidence="1">
    <location>
        <position position="1"/>
    </location>
</feature>
<dbReference type="InterPro" id="IPR011051">
    <property type="entry name" value="RmlC_Cupin_sf"/>
</dbReference>
<dbReference type="Gene3D" id="2.60.120.10">
    <property type="entry name" value="Jelly Rolls"/>
    <property type="match status" value="1"/>
</dbReference>
<organism evidence="1 2">
    <name type="scientific">Candidatus Pullichristensenella excrementigallinarum</name>
    <dbReference type="NCBI Taxonomy" id="2840907"/>
    <lineage>
        <taxon>Bacteria</taxon>
        <taxon>Bacillati</taxon>
        <taxon>Bacillota</taxon>
        <taxon>Clostridia</taxon>
        <taxon>Candidatus Pullichristensenella</taxon>
    </lineage>
</organism>
<protein>
    <submittedName>
        <fullName evidence="1">Uncharacterized protein</fullName>
    </submittedName>
</protein>
<gene>
    <name evidence="1" type="ORF">IAB02_07170</name>
</gene>
<dbReference type="InterPro" id="IPR014710">
    <property type="entry name" value="RmlC-like_jellyroll"/>
</dbReference>
<accession>A0A9D1IDY4</accession>
<comment type="caution">
    <text evidence="1">The sequence shown here is derived from an EMBL/GenBank/DDBJ whole genome shotgun (WGS) entry which is preliminary data.</text>
</comment>
<dbReference type="EMBL" id="DVMU01000161">
    <property type="protein sequence ID" value="HIU34327.1"/>
    <property type="molecule type" value="Genomic_DNA"/>
</dbReference>
<reference evidence="1" key="2">
    <citation type="journal article" date="2021" name="PeerJ">
        <title>Extensive microbial diversity within the chicken gut microbiome revealed by metagenomics and culture.</title>
        <authorList>
            <person name="Gilroy R."/>
            <person name="Ravi A."/>
            <person name="Getino M."/>
            <person name="Pursley I."/>
            <person name="Horton D.L."/>
            <person name="Alikhan N.F."/>
            <person name="Baker D."/>
            <person name="Gharbi K."/>
            <person name="Hall N."/>
            <person name="Watson M."/>
            <person name="Adriaenssens E.M."/>
            <person name="Foster-Nyarko E."/>
            <person name="Jarju S."/>
            <person name="Secka A."/>
            <person name="Antonio M."/>
            <person name="Oren A."/>
            <person name="Chaudhuri R.R."/>
            <person name="La Ragione R."/>
            <person name="Hildebrand F."/>
            <person name="Pallen M.J."/>
        </authorList>
    </citation>
    <scope>NUCLEOTIDE SEQUENCE</scope>
    <source>
        <strain evidence="1">ChiHcec3-11533</strain>
    </source>
</reference>
<evidence type="ECO:0000313" key="2">
    <source>
        <dbReference type="Proteomes" id="UP000824072"/>
    </source>
</evidence>
<dbReference type="SUPFAM" id="SSF51182">
    <property type="entry name" value="RmlC-like cupins"/>
    <property type="match status" value="1"/>
</dbReference>